<dbReference type="InterPro" id="IPR036047">
    <property type="entry name" value="F-box-like_dom_sf"/>
</dbReference>
<accession>A0A9P5TAK6</accession>
<protein>
    <recommendedName>
        <fullName evidence="1">F-box domain-containing protein</fullName>
    </recommendedName>
</protein>
<gene>
    <name evidence="2" type="ORF">DFH94DRAFT_404322</name>
</gene>
<dbReference type="InterPro" id="IPR001810">
    <property type="entry name" value="F-box_dom"/>
</dbReference>
<dbReference type="PROSITE" id="PS50181">
    <property type="entry name" value="FBOX"/>
    <property type="match status" value="1"/>
</dbReference>
<dbReference type="PANTHER" id="PTHR38926:SF5">
    <property type="entry name" value="F-BOX AND LEUCINE-RICH REPEAT PROTEIN 6"/>
    <property type="match status" value="1"/>
</dbReference>
<feature type="domain" description="F-box" evidence="1">
    <location>
        <begin position="37"/>
        <end position="90"/>
    </location>
</feature>
<dbReference type="EMBL" id="WHVB01000006">
    <property type="protein sequence ID" value="KAF8481675.1"/>
    <property type="molecule type" value="Genomic_DNA"/>
</dbReference>
<comment type="caution">
    <text evidence="2">The sequence shown here is derived from an EMBL/GenBank/DDBJ whole genome shotgun (WGS) entry which is preliminary data.</text>
</comment>
<dbReference type="Pfam" id="PF12937">
    <property type="entry name" value="F-box-like"/>
    <property type="match status" value="1"/>
</dbReference>
<dbReference type="Gene3D" id="3.80.10.10">
    <property type="entry name" value="Ribonuclease Inhibitor"/>
    <property type="match status" value="1"/>
</dbReference>
<proteinExistence type="predicted"/>
<reference evidence="2" key="1">
    <citation type="submission" date="2019-10" db="EMBL/GenBank/DDBJ databases">
        <authorList>
            <consortium name="DOE Joint Genome Institute"/>
            <person name="Kuo A."/>
            <person name="Miyauchi S."/>
            <person name="Kiss E."/>
            <person name="Drula E."/>
            <person name="Kohler A."/>
            <person name="Sanchez-Garcia M."/>
            <person name="Andreopoulos B."/>
            <person name="Barry K.W."/>
            <person name="Bonito G."/>
            <person name="Buee M."/>
            <person name="Carver A."/>
            <person name="Chen C."/>
            <person name="Cichocki N."/>
            <person name="Clum A."/>
            <person name="Culley D."/>
            <person name="Crous P.W."/>
            <person name="Fauchery L."/>
            <person name="Girlanda M."/>
            <person name="Hayes R."/>
            <person name="Keri Z."/>
            <person name="LaButti K."/>
            <person name="Lipzen A."/>
            <person name="Lombard V."/>
            <person name="Magnuson J."/>
            <person name="Maillard F."/>
            <person name="Morin E."/>
            <person name="Murat C."/>
            <person name="Nolan M."/>
            <person name="Ohm R."/>
            <person name="Pangilinan J."/>
            <person name="Pereira M."/>
            <person name="Perotto S."/>
            <person name="Peter M."/>
            <person name="Riley R."/>
            <person name="Sitrit Y."/>
            <person name="Stielow B."/>
            <person name="Szollosi G."/>
            <person name="Zifcakova L."/>
            <person name="Stursova M."/>
            <person name="Spatafora J.W."/>
            <person name="Tedersoo L."/>
            <person name="Vaario L.-M."/>
            <person name="Yamada A."/>
            <person name="Yan M."/>
            <person name="Wang P."/>
            <person name="Xu J."/>
            <person name="Bruns T."/>
            <person name="Baldrian P."/>
            <person name="Vilgalys R."/>
            <person name="Henrissat B."/>
            <person name="Grigoriev I.V."/>
            <person name="Hibbett D."/>
            <person name="Nagy L.G."/>
            <person name="Martin F.M."/>
        </authorList>
    </citation>
    <scope>NUCLEOTIDE SEQUENCE</scope>
    <source>
        <strain evidence="2">Prilba</strain>
    </source>
</reference>
<dbReference type="SUPFAM" id="SSF52058">
    <property type="entry name" value="L domain-like"/>
    <property type="match status" value="1"/>
</dbReference>
<evidence type="ECO:0000313" key="3">
    <source>
        <dbReference type="Proteomes" id="UP000759537"/>
    </source>
</evidence>
<organism evidence="2 3">
    <name type="scientific">Russula ochroleuca</name>
    <dbReference type="NCBI Taxonomy" id="152965"/>
    <lineage>
        <taxon>Eukaryota</taxon>
        <taxon>Fungi</taxon>
        <taxon>Dikarya</taxon>
        <taxon>Basidiomycota</taxon>
        <taxon>Agaricomycotina</taxon>
        <taxon>Agaricomycetes</taxon>
        <taxon>Russulales</taxon>
        <taxon>Russulaceae</taxon>
        <taxon>Russula</taxon>
    </lineage>
</organism>
<dbReference type="OrthoDB" id="3172239at2759"/>
<dbReference type="SUPFAM" id="SSF81383">
    <property type="entry name" value="F-box domain"/>
    <property type="match status" value="1"/>
</dbReference>
<sequence length="578" mass="65010">MDTSSAESRERLRQTIDDEINSLVESTLALKFRRNTLVPISRLPPETLTAIFSFLSPSAWNKEAGQMSVAQVCRRWRETALNYSRLWTQINFAKLTPAGAAEMLARGRMAPLHLEAVSMKMNETQLVAFEAHLEAHISHTRHLSINGRLRTALNRLVSPAPILEFLSLSHISRQFKLVQVVIPVNLFNGSVPSLRSLELENCDISWKSPLLKRLRTLKIRRPYTKSRPKLEDWLDALNEMPQLETLFLQYATPLATGRIRASRAITLPSLTRFHISASAEDCALALAHLVLPALIWLHVNAESHEVEEVHLVIPYVARNVLQGTEPLRSILISGEETRAEVVAWTMPDADVKVCDPDTLLSASVSARFMFSVTGINWPYGADTAIFDALLTLLPLNSVSTLTAQNHTQLSKEIWLRHVPRWPLLERARLAPTAVKAFRDMLVEDPLLPSLTKLTLIEVTLTPLRTFHLRDMLIERVNQGVPLEVLDLSTCFTADRAIQLLKEIVVEVQKPSDGGAMVLEEPENFNWHGGIGYCNEVEYDDGEGPWYGDEDEGEGEAEYDHELGYDDGLGYDEFGYDIS</sequence>
<name>A0A9P5TAK6_9AGAM</name>
<dbReference type="Gene3D" id="1.20.1280.50">
    <property type="match status" value="1"/>
</dbReference>
<evidence type="ECO:0000313" key="2">
    <source>
        <dbReference type="EMBL" id="KAF8481675.1"/>
    </source>
</evidence>
<evidence type="ECO:0000259" key="1">
    <source>
        <dbReference type="PROSITE" id="PS50181"/>
    </source>
</evidence>
<dbReference type="InterPro" id="IPR032675">
    <property type="entry name" value="LRR_dom_sf"/>
</dbReference>
<dbReference type="Proteomes" id="UP000759537">
    <property type="component" value="Unassembled WGS sequence"/>
</dbReference>
<reference evidence="2" key="2">
    <citation type="journal article" date="2020" name="Nat. Commun.">
        <title>Large-scale genome sequencing of mycorrhizal fungi provides insights into the early evolution of symbiotic traits.</title>
        <authorList>
            <person name="Miyauchi S."/>
            <person name="Kiss E."/>
            <person name="Kuo A."/>
            <person name="Drula E."/>
            <person name="Kohler A."/>
            <person name="Sanchez-Garcia M."/>
            <person name="Morin E."/>
            <person name="Andreopoulos B."/>
            <person name="Barry K.W."/>
            <person name="Bonito G."/>
            <person name="Buee M."/>
            <person name="Carver A."/>
            <person name="Chen C."/>
            <person name="Cichocki N."/>
            <person name="Clum A."/>
            <person name="Culley D."/>
            <person name="Crous P.W."/>
            <person name="Fauchery L."/>
            <person name="Girlanda M."/>
            <person name="Hayes R.D."/>
            <person name="Keri Z."/>
            <person name="LaButti K."/>
            <person name="Lipzen A."/>
            <person name="Lombard V."/>
            <person name="Magnuson J."/>
            <person name="Maillard F."/>
            <person name="Murat C."/>
            <person name="Nolan M."/>
            <person name="Ohm R.A."/>
            <person name="Pangilinan J."/>
            <person name="Pereira M.F."/>
            <person name="Perotto S."/>
            <person name="Peter M."/>
            <person name="Pfister S."/>
            <person name="Riley R."/>
            <person name="Sitrit Y."/>
            <person name="Stielow J.B."/>
            <person name="Szollosi G."/>
            <person name="Zifcakova L."/>
            <person name="Stursova M."/>
            <person name="Spatafora J.W."/>
            <person name="Tedersoo L."/>
            <person name="Vaario L.M."/>
            <person name="Yamada A."/>
            <person name="Yan M."/>
            <person name="Wang P."/>
            <person name="Xu J."/>
            <person name="Bruns T."/>
            <person name="Baldrian P."/>
            <person name="Vilgalys R."/>
            <person name="Dunand C."/>
            <person name="Henrissat B."/>
            <person name="Grigoriev I.V."/>
            <person name="Hibbett D."/>
            <person name="Nagy L.G."/>
            <person name="Martin F.M."/>
        </authorList>
    </citation>
    <scope>NUCLEOTIDE SEQUENCE</scope>
    <source>
        <strain evidence="2">Prilba</strain>
    </source>
</reference>
<dbReference type="PANTHER" id="PTHR38926">
    <property type="entry name" value="F-BOX DOMAIN CONTAINING PROTEIN, EXPRESSED"/>
    <property type="match status" value="1"/>
</dbReference>
<keyword evidence="3" id="KW-1185">Reference proteome</keyword>
<dbReference type="AlphaFoldDB" id="A0A9P5TAK6"/>